<reference evidence="1 2" key="1">
    <citation type="journal article" date="2022" name="bioRxiv">
        <title>The genome of the oomycete Peronosclerospora sorghi, a cosmopolitan pathogen of maize and sorghum, is inflated with dispersed pseudogenes.</title>
        <authorList>
            <person name="Fletcher K."/>
            <person name="Martin F."/>
            <person name="Isakeit T."/>
            <person name="Cavanaugh K."/>
            <person name="Magill C."/>
            <person name="Michelmore R."/>
        </authorList>
    </citation>
    <scope>NUCLEOTIDE SEQUENCE [LARGE SCALE GENOMIC DNA]</scope>
    <source>
        <strain evidence="1">P6</strain>
    </source>
</reference>
<organism evidence="1 2">
    <name type="scientific">Peronosclerospora sorghi</name>
    <dbReference type="NCBI Taxonomy" id="230839"/>
    <lineage>
        <taxon>Eukaryota</taxon>
        <taxon>Sar</taxon>
        <taxon>Stramenopiles</taxon>
        <taxon>Oomycota</taxon>
        <taxon>Peronosporomycetes</taxon>
        <taxon>Peronosporales</taxon>
        <taxon>Peronosporaceae</taxon>
        <taxon>Peronosclerospora</taxon>
    </lineage>
</organism>
<accession>A0ACC0WBL3</accession>
<proteinExistence type="predicted"/>
<protein>
    <submittedName>
        <fullName evidence="1">Uncharacterized protein</fullName>
    </submittedName>
</protein>
<gene>
    <name evidence="1" type="ORF">PsorP6_006948</name>
</gene>
<comment type="caution">
    <text evidence="1">The sequence shown here is derived from an EMBL/GenBank/DDBJ whole genome shotgun (WGS) entry which is preliminary data.</text>
</comment>
<evidence type="ECO:0000313" key="1">
    <source>
        <dbReference type="EMBL" id="KAI9915947.1"/>
    </source>
</evidence>
<name>A0ACC0WBL3_9STRA</name>
<dbReference type="EMBL" id="CM047582">
    <property type="protein sequence ID" value="KAI9915947.1"/>
    <property type="molecule type" value="Genomic_DNA"/>
</dbReference>
<sequence>MPNSWSVASNSLNGLDGKKRNTLIVCQIKQMDETGKQKTGKPNLLVFDEMTKTLKNPDQNMQWFMFKFFALCKY</sequence>
<evidence type="ECO:0000313" key="2">
    <source>
        <dbReference type="Proteomes" id="UP001163321"/>
    </source>
</evidence>
<keyword evidence="2" id="KW-1185">Reference proteome</keyword>
<dbReference type="Proteomes" id="UP001163321">
    <property type="component" value="Chromosome 3"/>
</dbReference>